<dbReference type="GO" id="GO:0003824">
    <property type="term" value="F:catalytic activity"/>
    <property type="evidence" value="ECO:0007669"/>
    <property type="project" value="InterPro"/>
</dbReference>
<comment type="caution">
    <text evidence="5">The sequence shown here is derived from an EMBL/GenBank/DDBJ whole genome shotgun (WGS) entry which is preliminary data.</text>
</comment>
<gene>
    <name evidence="4" type="ORF">BJG266_LOCUS363</name>
    <name evidence="5" type="ORF">QVE165_LOCUS5882</name>
</gene>
<keyword evidence="6" id="KW-1185">Reference proteome</keyword>
<dbReference type="Gene3D" id="3.30.559.10">
    <property type="entry name" value="Chloramphenicol acetyltransferase-like domain"/>
    <property type="match status" value="1"/>
</dbReference>
<dbReference type="GO" id="GO:0043041">
    <property type="term" value="P:amino acid activation for nonribosomal peptide biosynthetic process"/>
    <property type="evidence" value="ECO:0007669"/>
    <property type="project" value="TreeGrafter"/>
</dbReference>
<dbReference type="GO" id="GO:0005737">
    <property type="term" value="C:cytoplasm"/>
    <property type="evidence" value="ECO:0007669"/>
    <property type="project" value="TreeGrafter"/>
</dbReference>
<organism evidence="5 6">
    <name type="scientific">Adineta steineri</name>
    <dbReference type="NCBI Taxonomy" id="433720"/>
    <lineage>
        <taxon>Eukaryota</taxon>
        <taxon>Metazoa</taxon>
        <taxon>Spiralia</taxon>
        <taxon>Gnathifera</taxon>
        <taxon>Rotifera</taxon>
        <taxon>Eurotatoria</taxon>
        <taxon>Bdelloidea</taxon>
        <taxon>Adinetida</taxon>
        <taxon>Adinetidae</taxon>
        <taxon>Adineta</taxon>
    </lineage>
</organism>
<dbReference type="SUPFAM" id="SSF51905">
    <property type="entry name" value="FAD/NAD(P)-binding domain"/>
    <property type="match status" value="1"/>
</dbReference>
<dbReference type="GO" id="GO:0044550">
    <property type="term" value="P:secondary metabolite biosynthetic process"/>
    <property type="evidence" value="ECO:0007669"/>
    <property type="project" value="TreeGrafter"/>
</dbReference>
<dbReference type="AlphaFoldDB" id="A0A813UVD4"/>
<evidence type="ECO:0000313" key="6">
    <source>
        <dbReference type="Proteomes" id="UP000663832"/>
    </source>
</evidence>
<dbReference type="SUPFAM" id="SSF54373">
    <property type="entry name" value="FAD-linked reductases, C-terminal domain"/>
    <property type="match status" value="1"/>
</dbReference>
<dbReference type="InterPro" id="IPR042099">
    <property type="entry name" value="ANL_N_sf"/>
</dbReference>
<sequence length="1091" mass="125035">MLSSYYVLHQLFHMAERHPQKIAIILDAQTWTYSELIEQVERVVDYLHHLNIVKGQIIYQFVERSFEMVCGFLGIMCVDAVYCPLNPTDSPSRLISILEQIQSEYVLVHHTTYKQFPKDIVKHVILLEEILFPLSHIEDINELPYCIEQGPAFIICTSGTTGRPKAILHTHKSFAASNAAYIQWNADMYTIRDQVLQLSTCTWILQLSEIALPLVVGGSVVLLRPSGHLDMSYLSKILVNQQVTTLIIGPAIIRGLIDLFEISQQFDTFKFVHNLCVTGNYKILSLNVDVTIFYNNLAEAVNPQQWTKFIGYLNLSTIRINSQYGMSECNGVLGCRLSDVYNTSIPIGCPFSNVRCLLIDEHDNIINNTINPNKIGQLHIGGPTLFNCYLNDSQRTDDTLITIDNHTYLKTGDLARYNERGELVHAGRADFQIKIHGQRVETTEIEDTIMNWSRNKISGCLVTKSPQNEDLLVAYIVSHDLNLNIEEIRNHCTKHLRQYMIPFDMVVLDKFPLNSNGKIDRKQLPIPSSLSSEPINSVPIDDTPISELEEKIHKLWCSVLQLNSVPRHANCFALGGSSLTLIQFFNYYQFHFAPDMQLNVLDFFISPTIDDHAQLLLNCKTKTKIIWSPLHLTQGVASFAQNRLWMDEQVRFHKSNNEQVSVFNELLIYKLTSLTSFSIDRLRHALKLIVTKHVILRTAVIFDEERLIQKILPISPEHYEIQITYVTNELNIKKIFYDEETNRSLFNLEQGKVFRCHLLLQSSDNDLKHNDIIIFNFHHIAIDGSSIQVFIDDLRQNLTTEELSCDDQECITYLDYSQYERLEDWSNARQYWNKVLTSFHTSINQQNYPVRTGKAKMTPSTSACYRCIIPTSRVKQLGLKDFSPNSAIEFWGGFDINKIVLAPCCAGEIVSFYCFYPASYNHQSEEGWNFSATPSMLIERFPDLDPDLLAIFKHCEDIKLWKLVVHEPYPYWVKGCVALLGDAAHPMLPDQSQGACMAIEDAAALGIIFSPKYWGNKIHTVEHALKMYEMLRKTRATRVQEASARARENLNERIGWSSQRNPGNQQNATTKLTIDEINAYDMEKHLVDLLN</sequence>
<proteinExistence type="predicted"/>
<evidence type="ECO:0000313" key="4">
    <source>
        <dbReference type="EMBL" id="CAF0721821.1"/>
    </source>
</evidence>
<dbReference type="InterPro" id="IPR045851">
    <property type="entry name" value="AMP-bd_C_sf"/>
</dbReference>
<evidence type="ECO:0000313" key="5">
    <source>
        <dbReference type="EMBL" id="CAF0832868.1"/>
    </source>
</evidence>
<protein>
    <recommendedName>
        <fullName evidence="3">Carrier domain-containing protein</fullName>
    </recommendedName>
</protein>
<dbReference type="PANTHER" id="PTHR45527">
    <property type="entry name" value="NONRIBOSOMAL PEPTIDE SYNTHETASE"/>
    <property type="match status" value="1"/>
</dbReference>
<dbReference type="InterPro" id="IPR036188">
    <property type="entry name" value="FAD/NAD-bd_sf"/>
</dbReference>
<keyword evidence="2" id="KW-0597">Phosphoprotein</keyword>
<dbReference type="OrthoDB" id="10253869at2759"/>
<dbReference type="InterPro" id="IPR020845">
    <property type="entry name" value="AMP-binding_CS"/>
</dbReference>
<dbReference type="Gene3D" id="3.40.50.12780">
    <property type="entry name" value="N-terminal domain of ligase-like"/>
    <property type="match status" value="1"/>
</dbReference>
<accession>A0A813UVD4</accession>
<reference evidence="5" key="1">
    <citation type="submission" date="2021-02" db="EMBL/GenBank/DDBJ databases">
        <authorList>
            <person name="Nowell W R."/>
        </authorList>
    </citation>
    <scope>NUCLEOTIDE SEQUENCE</scope>
</reference>
<dbReference type="Pfam" id="PF00668">
    <property type="entry name" value="Condensation"/>
    <property type="match status" value="1"/>
</dbReference>
<dbReference type="InterPro" id="IPR036736">
    <property type="entry name" value="ACP-like_sf"/>
</dbReference>
<dbReference type="InterPro" id="IPR009081">
    <property type="entry name" value="PP-bd_ACP"/>
</dbReference>
<dbReference type="PROSITE" id="PS00455">
    <property type="entry name" value="AMP_BINDING"/>
    <property type="match status" value="1"/>
</dbReference>
<dbReference type="PANTHER" id="PTHR45527:SF1">
    <property type="entry name" value="FATTY ACID SYNTHASE"/>
    <property type="match status" value="1"/>
</dbReference>
<dbReference type="Proteomes" id="UP000663832">
    <property type="component" value="Unassembled WGS sequence"/>
</dbReference>
<evidence type="ECO:0000256" key="1">
    <source>
        <dbReference type="ARBA" id="ARBA00022450"/>
    </source>
</evidence>
<dbReference type="GO" id="GO:0071949">
    <property type="term" value="F:FAD binding"/>
    <property type="evidence" value="ECO:0007669"/>
    <property type="project" value="InterPro"/>
</dbReference>
<dbReference type="EMBL" id="CAJNOM010000024">
    <property type="protein sequence ID" value="CAF0832868.1"/>
    <property type="molecule type" value="Genomic_DNA"/>
</dbReference>
<dbReference type="SUPFAM" id="SSF56801">
    <property type="entry name" value="Acetyl-CoA synthetase-like"/>
    <property type="match status" value="1"/>
</dbReference>
<dbReference type="Gene3D" id="3.50.50.60">
    <property type="entry name" value="FAD/NAD(P)-binding domain"/>
    <property type="match status" value="1"/>
</dbReference>
<dbReference type="Gene3D" id="3.30.300.30">
    <property type="match status" value="1"/>
</dbReference>
<dbReference type="EMBL" id="CAJNOI010000001">
    <property type="protein sequence ID" value="CAF0721821.1"/>
    <property type="molecule type" value="Genomic_DNA"/>
</dbReference>
<dbReference type="GO" id="GO:0031177">
    <property type="term" value="F:phosphopantetheine binding"/>
    <property type="evidence" value="ECO:0007669"/>
    <property type="project" value="TreeGrafter"/>
</dbReference>
<name>A0A813UVD4_9BILA</name>
<dbReference type="InterPro" id="IPR000873">
    <property type="entry name" value="AMP-dep_synth/lig_dom"/>
</dbReference>
<dbReference type="InterPro" id="IPR023213">
    <property type="entry name" value="CAT-like_dom_sf"/>
</dbReference>
<dbReference type="Pfam" id="PF00501">
    <property type="entry name" value="AMP-binding"/>
    <property type="match status" value="1"/>
</dbReference>
<dbReference type="SUPFAM" id="SSF52777">
    <property type="entry name" value="CoA-dependent acyltransferases"/>
    <property type="match status" value="1"/>
</dbReference>
<dbReference type="InterPro" id="IPR001242">
    <property type="entry name" value="Condensation_dom"/>
</dbReference>
<dbReference type="Proteomes" id="UP000663877">
    <property type="component" value="Unassembled WGS sequence"/>
</dbReference>
<dbReference type="Pfam" id="PF01494">
    <property type="entry name" value="FAD_binding_3"/>
    <property type="match status" value="1"/>
</dbReference>
<dbReference type="Gene3D" id="1.10.1200.10">
    <property type="entry name" value="ACP-like"/>
    <property type="match status" value="1"/>
</dbReference>
<evidence type="ECO:0000259" key="3">
    <source>
        <dbReference type="PROSITE" id="PS50075"/>
    </source>
</evidence>
<dbReference type="PROSITE" id="PS50075">
    <property type="entry name" value="CARRIER"/>
    <property type="match status" value="1"/>
</dbReference>
<feature type="domain" description="Carrier" evidence="3">
    <location>
        <begin position="543"/>
        <end position="620"/>
    </location>
</feature>
<evidence type="ECO:0000256" key="2">
    <source>
        <dbReference type="ARBA" id="ARBA00022553"/>
    </source>
</evidence>
<dbReference type="InterPro" id="IPR002938">
    <property type="entry name" value="FAD-bd"/>
</dbReference>
<keyword evidence="1" id="KW-0596">Phosphopantetheine</keyword>
<dbReference type="SUPFAM" id="SSF47336">
    <property type="entry name" value="ACP-like"/>
    <property type="match status" value="1"/>
</dbReference>